<evidence type="ECO:0000313" key="4">
    <source>
        <dbReference type="Proteomes" id="UP001606134"/>
    </source>
</evidence>
<keyword evidence="4" id="KW-1185">Reference proteome</keyword>
<comment type="caution">
    <text evidence="3">The sequence shown here is derived from an EMBL/GenBank/DDBJ whole genome shotgun (WGS) entry which is preliminary data.</text>
</comment>
<sequence>MKQQLQRLAAIAALGFAGLAAQAAPVVVDVAGAQSINLQGEAGNTVWLIDIGANAVLNAVDWSVVLNAFAPSSLSDMQVSFGNSSGLDAINLAPDVADGYSGAGSYSGSFDLTGLGLAAGADGLLRLEFSEAYKDFATNVAEGLWVSGSLTFDVTTAAAPEPGSAALALLALGMVCLHARRMRRH</sequence>
<name>A0ABW7H7G0_9BURK</name>
<gene>
    <name evidence="3" type="ORF">ACG04R_04125</name>
</gene>
<proteinExistence type="predicted"/>
<reference evidence="3 4" key="1">
    <citation type="submission" date="2024-08" db="EMBL/GenBank/DDBJ databases">
        <authorList>
            <person name="Lu H."/>
        </authorList>
    </citation>
    <scope>NUCLEOTIDE SEQUENCE [LARGE SCALE GENOMIC DNA]</scope>
    <source>
        <strain evidence="3 4">BYS78W</strain>
    </source>
</reference>
<dbReference type="Pfam" id="PF07589">
    <property type="entry name" value="PEP-CTERM"/>
    <property type="match status" value="1"/>
</dbReference>
<dbReference type="Proteomes" id="UP001606134">
    <property type="component" value="Unassembled WGS sequence"/>
</dbReference>
<protein>
    <submittedName>
        <fullName evidence="3">PEP-CTERM sorting domain-containing protein</fullName>
    </submittedName>
</protein>
<evidence type="ECO:0000313" key="3">
    <source>
        <dbReference type="EMBL" id="MFG6485846.1"/>
    </source>
</evidence>
<evidence type="ECO:0000256" key="1">
    <source>
        <dbReference type="SAM" id="SignalP"/>
    </source>
</evidence>
<organism evidence="3 4">
    <name type="scientific">Pelomonas candidula</name>
    <dbReference type="NCBI Taxonomy" id="3299025"/>
    <lineage>
        <taxon>Bacteria</taxon>
        <taxon>Pseudomonadati</taxon>
        <taxon>Pseudomonadota</taxon>
        <taxon>Betaproteobacteria</taxon>
        <taxon>Burkholderiales</taxon>
        <taxon>Sphaerotilaceae</taxon>
        <taxon>Roseateles</taxon>
    </lineage>
</organism>
<feature type="domain" description="Ice-binding protein C-terminal" evidence="2">
    <location>
        <begin position="158"/>
        <end position="183"/>
    </location>
</feature>
<dbReference type="RefSeq" id="WP_394406601.1">
    <property type="nucleotide sequence ID" value="NZ_JBIGIC010000002.1"/>
</dbReference>
<keyword evidence="1" id="KW-0732">Signal</keyword>
<dbReference type="InterPro" id="IPR013424">
    <property type="entry name" value="Ice-binding_C"/>
</dbReference>
<feature type="chain" id="PRO_5046323776" evidence="1">
    <location>
        <begin position="24"/>
        <end position="185"/>
    </location>
</feature>
<accession>A0ABW7H7G0</accession>
<feature type="signal peptide" evidence="1">
    <location>
        <begin position="1"/>
        <end position="23"/>
    </location>
</feature>
<evidence type="ECO:0000259" key="2">
    <source>
        <dbReference type="Pfam" id="PF07589"/>
    </source>
</evidence>
<dbReference type="EMBL" id="JBIGIC010000002">
    <property type="protein sequence ID" value="MFG6485846.1"/>
    <property type="molecule type" value="Genomic_DNA"/>
</dbReference>